<keyword evidence="3" id="KW-1185">Reference proteome</keyword>
<feature type="chain" id="PRO_5012499271" description="Secreted protein" evidence="1">
    <location>
        <begin position="29"/>
        <end position="86"/>
    </location>
</feature>
<evidence type="ECO:0000256" key="1">
    <source>
        <dbReference type="SAM" id="SignalP"/>
    </source>
</evidence>
<keyword evidence="1" id="KW-0732">Signal</keyword>
<sequence>MRMIWESFGAIMELCFFFSNLPFPILSACRVLFDVTTGICVAKGQLLYCHNSMHGEVTLGFFFSFPKETKCYKRSETKKEEENEAR</sequence>
<evidence type="ECO:0000313" key="3">
    <source>
        <dbReference type="Proteomes" id="UP000184304"/>
    </source>
</evidence>
<dbReference type="AlphaFoldDB" id="A0A1L9MSR9"/>
<accession>A0A1L9MSR9</accession>
<dbReference type="PROSITE" id="PS51257">
    <property type="entry name" value="PROKAR_LIPOPROTEIN"/>
    <property type="match status" value="1"/>
</dbReference>
<gene>
    <name evidence="2" type="ORF">ASPTUDRAFT_911676</name>
</gene>
<feature type="signal peptide" evidence="1">
    <location>
        <begin position="1"/>
        <end position="28"/>
    </location>
</feature>
<protein>
    <recommendedName>
        <fullName evidence="4">Secreted protein</fullName>
    </recommendedName>
</protein>
<organism evidence="2 3">
    <name type="scientific">Aspergillus tubingensis (strain CBS 134.48)</name>
    <dbReference type="NCBI Taxonomy" id="767770"/>
    <lineage>
        <taxon>Eukaryota</taxon>
        <taxon>Fungi</taxon>
        <taxon>Dikarya</taxon>
        <taxon>Ascomycota</taxon>
        <taxon>Pezizomycotina</taxon>
        <taxon>Eurotiomycetes</taxon>
        <taxon>Eurotiomycetidae</taxon>
        <taxon>Eurotiales</taxon>
        <taxon>Aspergillaceae</taxon>
        <taxon>Aspergillus</taxon>
        <taxon>Aspergillus subgen. Circumdati</taxon>
    </lineage>
</organism>
<evidence type="ECO:0008006" key="4">
    <source>
        <dbReference type="Google" id="ProtNLM"/>
    </source>
</evidence>
<reference evidence="3" key="1">
    <citation type="journal article" date="2017" name="Genome Biol.">
        <title>Comparative genomics reveals high biological diversity and specific adaptations in the industrially and medically important fungal genus Aspergillus.</title>
        <authorList>
            <person name="de Vries R.P."/>
            <person name="Riley R."/>
            <person name="Wiebenga A."/>
            <person name="Aguilar-Osorio G."/>
            <person name="Amillis S."/>
            <person name="Uchima C.A."/>
            <person name="Anderluh G."/>
            <person name="Asadollahi M."/>
            <person name="Askin M."/>
            <person name="Barry K."/>
            <person name="Battaglia E."/>
            <person name="Bayram O."/>
            <person name="Benocci T."/>
            <person name="Braus-Stromeyer S.A."/>
            <person name="Caldana C."/>
            <person name="Canovas D."/>
            <person name="Cerqueira G.C."/>
            <person name="Chen F."/>
            <person name="Chen W."/>
            <person name="Choi C."/>
            <person name="Clum A."/>
            <person name="Dos Santos R.A."/>
            <person name="Damasio A.R."/>
            <person name="Diallinas G."/>
            <person name="Emri T."/>
            <person name="Fekete E."/>
            <person name="Flipphi M."/>
            <person name="Freyberg S."/>
            <person name="Gallo A."/>
            <person name="Gournas C."/>
            <person name="Habgood R."/>
            <person name="Hainaut M."/>
            <person name="Harispe M.L."/>
            <person name="Henrissat B."/>
            <person name="Hilden K.S."/>
            <person name="Hope R."/>
            <person name="Hossain A."/>
            <person name="Karabika E."/>
            <person name="Karaffa L."/>
            <person name="Karanyi Z."/>
            <person name="Krasevec N."/>
            <person name="Kuo A."/>
            <person name="Kusch H."/>
            <person name="LaButti K."/>
            <person name="Lagendijk E.L."/>
            <person name="Lapidus A."/>
            <person name="Levasseur A."/>
            <person name="Lindquist E."/>
            <person name="Lipzen A."/>
            <person name="Logrieco A.F."/>
            <person name="MacCabe A."/>
            <person name="Maekelae M.R."/>
            <person name="Malavazi I."/>
            <person name="Melin P."/>
            <person name="Meyer V."/>
            <person name="Mielnichuk N."/>
            <person name="Miskei M."/>
            <person name="Molnar A.P."/>
            <person name="Mule G."/>
            <person name="Ngan C.Y."/>
            <person name="Orejas M."/>
            <person name="Orosz E."/>
            <person name="Ouedraogo J.P."/>
            <person name="Overkamp K.M."/>
            <person name="Park H.-S."/>
            <person name="Perrone G."/>
            <person name="Piumi F."/>
            <person name="Punt P.J."/>
            <person name="Ram A.F."/>
            <person name="Ramon A."/>
            <person name="Rauscher S."/>
            <person name="Record E."/>
            <person name="Riano-Pachon D.M."/>
            <person name="Robert V."/>
            <person name="Roehrig J."/>
            <person name="Ruller R."/>
            <person name="Salamov A."/>
            <person name="Salih N.S."/>
            <person name="Samson R.A."/>
            <person name="Sandor E."/>
            <person name="Sanguinetti M."/>
            <person name="Schuetze T."/>
            <person name="Sepcic K."/>
            <person name="Shelest E."/>
            <person name="Sherlock G."/>
            <person name="Sophianopoulou V."/>
            <person name="Squina F.M."/>
            <person name="Sun H."/>
            <person name="Susca A."/>
            <person name="Todd R.B."/>
            <person name="Tsang A."/>
            <person name="Unkles S.E."/>
            <person name="van de Wiele N."/>
            <person name="van Rossen-Uffink D."/>
            <person name="Oliveira J.V."/>
            <person name="Vesth T.C."/>
            <person name="Visser J."/>
            <person name="Yu J.-H."/>
            <person name="Zhou M."/>
            <person name="Andersen M.R."/>
            <person name="Archer D.B."/>
            <person name="Baker S.E."/>
            <person name="Benoit I."/>
            <person name="Brakhage A.A."/>
            <person name="Braus G.H."/>
            <person name="Fischer R."/>
            <person name="Frisvad J.C."/>
            <person name="Goldman G.H."/>
            <person name="Houbraken J."/>
            <person name="Oakley B."/>
            <person name="Pocsi I."/>
            <person name="Scazzocchio C."/>
            <person name="Seiboth B."/>
            <person name="vanKuyk P.A."/>
            <person name="Wortman J."/>
            <person name="Dyer P.S."/>
            <person name="Grigoriev I.V."/>
        </authorList>
    </citation>
    <scope>NUCLEOTIDE SEQUENCE [LARGE SCALE GENOMIC DNA]</scope>
    <source>
        <strain evidence="3">CBS 134.48</strain>
    </source>
</reference>
<proteinExistence type="predicted"/>
<name>A0A1L9MSR9_ASPTC</name>
<dbReference type="VEuPathDB" id="FungiDB:ASPTUDRAFT_911676"/>
<dbReference type="EMBL" id="KV878208">
    <property type="protein sequence ID" value="OJI80017.1"/>
    <property type="molecule type" value="Genomic_DNA"/>
</dbReference>
<dbReference type="Proteomes" id="UP000184304">
    <property type="component" value="Unassembled WGS sequence"/>
</dbReference>
<evidence type="ECO:0000313" key="2">
    <source>
        <dbReference type="EMBL" id="OJI80017.1"/>
    </source>
</evidence>